<dbReference type="OrthoDB" id="783096at2759"/>
<evidence type="ECO:0000259" key="1">
    <source>
        <dbReference type="Pfam" id="PF00149"/>
    </source>
</evidence>
<sequence length="507" mass="56608">MVDPSLGNDLCAPDSTSEKDAIKGKWVRVQRDLNLEGGYTSPYLSIYYRRTRRQDINLITDVQLLPEKQEPSPLTGWSRVDMSLRSGVLGTPPLYLWYLVGKTASEMTAAERANIVTELDVLYGEDVPWYGFEKLDPPTMPAKGKVEATWITYRRGVKVPPRAPPLHFSRNGKFKILQVADLHYSVSQGSCRDTDVTPCVHSDNLTTTLLGKALDAEKPDLVVFSGDQLNGQRTSWDPKSVLAKFAKAVTDRGIPWAAVFGNHDDEDGLRREDQLILMKGLPYSLVERGPKDVHGVGNYVLKVRSADPSKTHLLTLYFLDSGSYARGYMSFFGLVPTAYDWIRETQINWFLQQSGSIKPIERPFTPDSGKDIGHAWKERQEQITPDLKRLAKPNALMFFHIPLPEAYSTADVDPRTRSKLLDVGSNGLEGPGNAKDTAGFFQKAILQAQENDHIGKGNVLEVKVIGNGHCHVYELSDYGETIRTYKRTEKDEIVDDMILAGKGAPPL</sequence>
<dbReference type="PANTHER" id="PTHR32440">
    <property type="entry name" value="PHOSPHATASE DCR2-RELATED-RELATED"/>
    <property type="match status" value="1"/>
</dbReference>
<feature type="domain" description="Calcineurin-like phosphoesterase" evidence="1">
    <location>
        <begin position="174"/>
        <end position="283"/>
    </location>
</feature>
<comment type="caution">
    <text evidence="2">The sequence shown here is derived from an EMBL/GenBank/DDBJ whole genome shotgun (WGS) entry which is preliminary data.</text>
</comment>
<dbReference type="GO" id="GO:0005737">
    <property type="term" value="C:cytoplasm"/>
    <property type="evidence" value="ECO:0007669"/>
    <property type="project" value="TreeGrafter"/>
</dbReference>
<dbReference type="SUPFAM" id="SSF56300">
    <property type="entry name" value="Metallo-dependent phosphatases"/>
    <property type="match status" value="1"/>
</dbReference>
<dbReference type="Proteomes" id="UP000717328">
    <property type="component" value="Unassembled WGS sequence"/>
</dbReference>
<reference evidence="2" key="1">
    <citation type="submission" date="2021-02" db="EMBL/GenBank/DDBJ databases">
        <authorList>
            <person name="Nieuwenhuis M."/>
            <person name="Van De Peppel L.J.J."/>
        </authorList>
    </citation>
    <scope>NUCLEOTIDE SEQUENCE</scope>
    <source>
        <strain evidence="2">D49</strain>
    </source>
</reference>
<dbReference type="InterPro" id="IPR029052">
    <property type="entry name" value="Metallo-depent_PP-like"/>
</dbReference>
<dbReference type="EMBL" id="JABCKI010000055">
    <property type="protein sequence ID" value="KAG5653410.1"/>
    <property type="molecule type" value="Genomic_DNA"/>
</dbReference>
<organism evidence="2 3">
    <name type="scientific">Sphagnurus paluster</name>
    <dbReference type="NCBI Taxonomy" id="117069"/>
    <lineage>
        <taxon>Eukaryota</taxon>
        <taxon>Fungi</taxon>
        <taxon>Dikarya</taxon>
        <taxon>Basidiomycota</taxon>
        <taxon>Agaricomycotina</taxon>
        <taxon>Agaricomycetes</taxon>
        <taxon>Agaricomycetidae</taxon>
        <taxon>Agaricales</taxon>
        <taxon>Tricholomatineae</taxon>
        <taxon>Lyophyllaceae</taxon>
        <taxon>Sphagnurus</taxon>
    </lineage>
</organism>
<dbReference type="Gene3D" id="3.60.21.10">
    <property type="match status" value="1"/>
</dbReference>
<dbReference type="InterPro" id="IPR004843">
    <property type="entry name" value="Calcineurin-like_PHP"/>
</dbReference>
<name>A0A9P7GU00_9AGAR</name>
<keyword evidence="3" id="KW-1185">Reference proteome</keyword>
<gene>
    <name evidence="2" type="ORF">H0H81_000697</name>
</gene>
<protein>
    <recommendedName>
        <fullName evidence="1">Calcineurin-like phosphoesterase domain-containing protein</fullName>
    </recommendedName>
</protein>
<dbReference type="GO" id="GO:0004721">
    <property type="term" value="F:phosphoprotein phosphatase activity"/>
    <property type="evidence" value="ECO:0007669"/>
    <property type="project" value="TreeGrafter"/>
</dbReference>
<dbReference type="PANTHER" id="PTHR32440:SF0">
    <property type="entry name" value="PHOSPHATASE DCR2-RELATED"/>
    <property type="match status" value="1"/>
</dbReference>
<reference evidence="2" key="2">
    <citation type="submission" date="2021-10" db="EMBL/GenBank/DDBJ databases">
        <title>Phylogenomics reveals ancestral predisposition of the termite-cultivated fungus Termitomyces towards a domesticated lifestyle.</title>
        <authorList>
            <person name="Auxier B."/>
            <person name="Grum-Grzhimaylo A."/>
            <person name="Cardenas M.E."/>
            <person name="Lodge J.D."/>
            <person name="Laessoe T."/>
            <person name="Pedersen O."/>
            <person name="Smith M.E."/>
            <person name="Kuyper T.W."/>
            <person name="Franco-Molano E.A."/>
            <person name="Baroni T.J."/>
            <person name="Aanen D.K."/>
        </authorList>
    </citation>
    <scope>NUCLEOTIDE SEQUENCE</scope>
    <source>
        <strain evidence="2">D49</strain>
    </source>
</reference>
<dbReference type="Pfam" id="PF00149">
    <property type="entry name" value="Metallophos"/>
    <property type="match status" value="1"/>
</dbReference>
<evidence type="ECO:0000313" key="3">
    <source>
        <dbReference type="Proteomes" id="UP000717328"/>
    </source>
</evidence>
<dbReference type="AlphaFoldDB" id="A0A9P7GU00"/>
<proteinExistence type="predicted"/>
<accession>A0A9P7GU00</accession>
<evidence type="ECO:0000313" key="2">
    <source>
        <dbReference type="EMBL" id="KAG5653410.1"/>
    </source>
</evidence>
<dbReference type="Gene3D" id="2.100.10.50">
    <property type="match status" value="1"/>
</dbReference>